<gene>
    <name evidence="1" type="ORF">DRF65_13605</name>
</gene>
<name>A0A3D9C7B9_9FLAO</name>
<reference evidence="2" key="1">
    <citation type="submission" date="2018-06" db="EMBL/GenBank/DDBJ databases">
        <authorList>
            <person name="Lum Nde A."/>
            <person name="Hugo C."/>
        </authorList>
    </citation>
    <scope>NUCLEOTIDE SEQUENCE [LARGE SCALE GENOMIC DNA]</scope>
    <source>
        <strain evidence="2">1_F178</strain>
    </source>
</reference>
<accession>A0A3D9C7B9</accession>
<keyword evidence="2" id="KW-1185">Reference proteome</keyword>
<dbReference type="Proteomes" id="UP000256686">
    <property type="component" value="Unassembled WGS sequence"/>
</dbReference>
<dbReference type="AlphaFoldDB" id="A0A3D9C7B9"/>
<evidence type="ECO:0000313" key="2">
    <source>
        <dbReference type="Proteomes" id="UP000256686"/>
    </source>
</evidence>
<evidence type="ECO:0000313" key="1">
    <source>
        <dbReference type="EMBL" id="REC61773.1"/>
    </source>
</evidence>
<proteinExistence type="predicted"/>
<organism evidence="1 2">
    <name type="scientific">Chryseobacterium pennae</name>
    <dbReference type="NCBI Taxonomy" id="2258962"/>
    <lineage>
        <taxon>Bacteria</taxon>
        <taxon>Pseudomonadati</taxon>
        <taxon>Bacteroidota</taxon>
        <taxon>Flavobacteriia</taxon>
        <taxon>Flavobacteriales</taxon>
        <taxon>Weeksellaceae</taxon>
        <taxon>Chryseobacterium group</taxon>
        <taxon>Chryseobacterium</taxon>
    </lineage>
</organism>
<dbReference type="EMBL" id="QNVT01000012">
    <property type="protein sequence ID" value="REC61773.1"/>
    <property type="molecule type" value="Genomic_DNA"/>
</dbReference>
<protein>
    <submittedName>
        <fullName evidence="1">Uncharacterized protein</fullName>
    </submittedName>
</protein>
<dbReference type="RefSeq" id="WP_115971311.1">
    <property type="nucleotide sequence ID" value="NZ_QNVT01000012.1"/>
</dbReference>
<sequence>MRATIYISIIIFCLQACREKKETLKETHKTVTTDTAKINGVLLELIDDNGVGKLKAISGKYRLSGSVKIKSPCYFLRNKGKVMSYAYPQFNVQETIVILGDTKKESLNKIFGTEIQGILFKNDSIKIVGTLKNYSPINLETGVDEKDYWGFASGTYKN</sequence>
<comment type="caution">
    <text evidence="1">The sequence shown here is derived from an EMBL/GenBank/DDBJ whole genome shotgun (WGS) entry which is preliminary data.</text>
</comment>